<sequence>MNDAGPDTPSKPYVVPQLRQHTPARKNGRATELLTRFDVLRSAANAASRNLGTTPALSSILESPPYPPGNHPDMAHLAEETPLAAESGGWQCASIHDCSSSPSFPIPAHLQHPIVAFKKLLPESLLGGDPDVYLVYFQEQLMLQTMELTLAARRENLPRHLDPPLVYLTALANTVDKVKQPQRYAAKVTRARKREQIQKLLDALEKGFGGLLEVDDSAGQDKVLDENDDGFNDLITTYDSDLRRQLEALKPRMVGCRFTLGVVVLVVGVLAMLIHSRSLY</sequence>
<keyword evidence="2" id="KW-0812">Transmembrane</keyword>
<keyword evidence="2" id="KW-1133">Transmembrane helix</keyword>
<name>A0A0D2GUF6_9EURO</name>
<evidence type="ECO:0000313" key="4">
    <source>
        <dbReference type="Proteomes" id="UP000053411"/>
    </source>
</evidence>
<dbReference type="OrthoDB" id="4153055at2759"/>
<dbReference type="AlphaFoldDB" id="A0A0D2GUF6"/>
<dbReference type="VEuPathDB" id="FungiDB:Z520_11222"/>
<keyword evidence="4" id="KW-1185">Reference proteome</keyword>
<reference evidence="3 4" key="1">
    <citation type="submission" date="2015-01" db="EMBL/GenBank/DDBJ databases">
        <title>The Genome Sequence of Fonsecaea multimorphosa CBS 102226.</title>
        <authorList>
            <consortium name="The Broad Institute Genomics Platform"/>
            <person name="Cuomo C."/>
            <person name="de Hoog S."/>
            <person name="Gorbushina A."/>
            <person name="Stielow B."/>
            <person name="Teixiera M."/>
            <person name="Abouelleil A."/>
            <person name="Chapman S.B."/>
            <person name="Priest M."/>
            <person name="Young S.K."/>
            <person name="Wortman J."/>
            <person name="Nusbaum C."/>
            <person name="Birren B."/>
        </authorList>
    </citation>
    <scope>NUCLEOTIDE SEQUENCE [LARGE SCALE GENOMIC DNA]</scope>
    <source>
        <strain evidence="3 4">CBS 102226</strain>
    </source>
</reference>
<accession>A0A0D2GUF6</accession>
<organism evidence="3 4">
    <name type="scientific">Fonsecaea multimorphosa CBS 102226</name>
    <dbReference type="NCBI Taxonomy" id="1442371"/>
    <lineage>
        <taxon>Eukaryota</taxon>
        <taxon>Fungi</taxon>
        <taxon>Dikarya</taxon>
        <taxon>Ascomycota</taxon>
        <taxon>Pezizomycotina</taxon>
        <taxon>Eurotiomycetes</taxon>
        <taxon>Chaetothyriomycetidae</taxon>
        <taxon>Chaetothyriales</taxon>
        <taxon>Herpotrichiellaceae</taxon>
        <taxon>Fonsecaea</taxon>
    </lineage>
</organism>
<feature type="transmembrane region" description="Helical" evidence="2">
    <location>
        <begin position="254"/>
        <end position="274"/>
    </location>
</feature>
<feature type="region of interest" description="Disordered" evidence="1">
    <location>
        <begin position="1"/>
        <end position="28"/>
    </location>
</feature>
<dbReference type="EMBL" id="KN848097">
    <property type="protein sequence ID" value="KIX93165.1"/>
    <property type="molecule type" value="Genomic_DNA"/>
</dbReference>
<keyword evidence="2" id="KW-0472">Membrane</keyword>
<evidence type="ECO:0000256" key="1">
    <source>
        <dbReference type="SAM" id="MobiDB-lite"/>
    </source>
</evidence>
<dbReference type="GeneID" id="27716968"/>
<evidence type="ECO:0000256" key="2">
    <source>
        <dbReference type="SAM" id="Phobius"/>
    </source>
</evidence>
<dbReference type="Proteomes" id="UP000053411">
    <property type="component" value="Unassembled WGS sequence"/>
</dbReference>
<evidence type="ECO:0000313" key="3">
    <source>
        <dbReference type="EMBL" id="KIX93165.1"/>
    </source>
</evidence>
<dbReference type="RefSeq" id="XP_016627288.1">
    <property type="nucleotide sequence ID" value="XM_016781711.1"/>
</dbReference>
<protein>
    <submittedName>
        <fullName evidence="3">Uncharacterized protein</fullName>
    </submittedName>
</protein>
<proteinExistence type="predicted"/>
<gene>
    <name evidence="3" type="ORF">Z520_11222</name>
</gene>